<dbReference type="RefSeq" id="WP_145080785.1">
    <property type="nucleotide sequence ID" value="NZ_CP036298.1"/>
</dbReference>
<protein>
    <submittedName>
        <fullName evidence="2">Uncharacterized protein</fullName>
    </submittedName>
</protein>
<dbReference type="EMBL" id="CP036298">
    <property type="protein sequence ID" value="QDV25558.1"/>
    <property type="molecule type" value="Genomic_DNA"/>
</dbReference>
<dbReference type="AlphaFoldDB" id="A0A518GAC8"/>
<gene>
    <name evidence="2" type="ORF">Q31a_38840</name>
</gene>
<dbReference type="Proteomes" id="UP000318017">
    <property type="component" value="Chromosome"/>
</dbReference>
<evidence type="ECO:0000313" key="3">
    <source>
        <dbReference type="Proteomes" id="UP000318017"/>
    </source>
</evidence>
<dbReference type="OrthoDB" id="270355at2"/>
<feature type="chain" id="PRO_5022103693" evidence="1">
    <location>
        <begin position="24"/>
        <end position="413"/>
    </location>
</feature>
<evidence type="ECO:0000313" key="2">
    <source>
        <dbReference type="EMBL" id="QDV25558.1"/>
    </source>
</evidence>
<organism evidence="2 3">
    <name type="scientific">Aureliella helgolandensis</name>
    <dbReference type="NCBI Taxonomy" id="2527968"/>
    <lineage>
        <taxon>Bacteria</taxon>
        <taxon>Pseudomonadati</taxon>
        <taxon>Planctomycetota</taxon>
        <taxon>Planctomycetia</taxon>
        <taxon>Pirellulales</taxon>
        <taxon>Pirellulaceae</taxon>
        <taxon>Aureliella</taxon>
    </lineage>
</organism>
<keyword evidence="1" id="KW-0732">Signal</keyword>
<feature type="signal peptide" evidence="1">
    <location>
        <begin position="1"/>
        <end position="23"/>
    </location>
</feature>
<sequence length="413" mass="44125" precursor="true">MVGTKTRIAAAVLTVAMTASTMAQTVPAPPSPPTVWSFLGIPQGMKKVKGALTNRRGNHPAVEPKDALKALNDPANLESPDPAIKRAAEIKKAEDLKPQKIKAIKYLTSIGCGCYDKDGSVTDALVASAEDCTEDVRLLTMNEIKAAACGKSCSNCGQSCCCNDKMLKKLAQIAYERDEFGCYGEPSKRVREAAAAALQACCPGSPPLDILKKEPEPEPTPEVVPEREKVEGDLIPERERNLRDDGGLEQLDALEARRLAPVVQISTLLEQEAAEQSSRNFRVRRSAPSPVPSAVPEGIARMRYLMSVSPPLTTATPNPGGGVVLAYDAARTVAYVHFQEEDSVIPVGSVLHLRPDPSVADGFNGMWRVIESAAGCANLEPTGAEGIENIRVGDHADFGNAPVVISPVSYFEE</sequence>
<keyword evidence="3" id="KW-1185">Reference proteome</keyword>
<proteinExistence type="predicted"/>
<dbReference type="KEGG" id="ahel:Q31a_38840"/>
<reference evidence="2 3" key="1">
    <citation type="submission" date="2019-02" db="EMBL/GenBank/DDBJ databases">
        <title>Deep-cultivation of Planctomycetes and their phenomic and genomic characterization uncovers novel biology.</title>
        <authorList>
            <person name="Wiegand S."/>
            <person name="Jogler M."/>
            <person name="Boedeker C."/>
            <person name="Pinto D."/>
            <person name="Vollmers J."/>
            <person name="Rivas-Marin E."/>
            <person name="Kohn T."/>
            <person name="Peeters S.H."/>
            <person name="Heuer A."/>
            <person name="Rast P."/>
            <person name="Oberbeckmann S."/>
            <person name="Bunk B."/>
            <person name="Jeske O."/>
            <person name="Meyerdierks A."/>
            <person name="Storesund J.E."/>
            <person name="Kallscheuer N."/>
            <person name="Luecker S."/>
            <person name="Lage O.M."/>
            <person name="Pohl T."/>
            <person name="Merkel B.J."/>
            <person name="Hornburger P."/>
            <person name="Mueller R.-W."/>
            <person name="Bruemmer F."/>
            <person name="Labrenz M."/>
            <person name="Spormann A.M."/>
            <person name="Op den Camp H."/>
            <person name="Overmann J."/>
            <person name="Amann R."/>
            <person name="Jetten M.S.M."/>
            <person name="Mascher T."/>
            <person name="Medema M.H."/>
            <person name="Devos D.P."/>
            <person name="Kaster A.-K."/>
            <person name="Ovreas L."/>
            <person name="Rohde M."/>
            <person name="Galperin M.Y."/>
            <person name="Jogler C."/>
        </authorList>
    </citation>
    <scope>NUCLEOTIDE SEQUENCE [LARGE SCALE GENOMIC DNA]</scope>
    <source>
        <strain evidence="2 3">Q31a</strain>
    </source>
</reference>
<evidence type="ECO:0000256" key="1">
    <source>
        <dbReference type="SAM" id="SignalP"/>
    </source>
</evidence>
<name>A0A518GAC8_9BACT</name>
<accession>A0A518GAC8</accession>